<evidence type="ECO:0000313" key="3">
    <source>
        <dbReference type="EMBL" id="PKI84160.1"/>
    </source>
</evidence>
<gene>
    <name evidence="3" type="ORF">MVES_002014</name>
</gene>
<feature type="compositionally biased region" description="Polar residues" evidence="1">
    <location>
        <begin position="304"/>
        <end position="313"/>
    </location>
</feature>
<reference evidence="3 4" key="1">
    <citation type="submission" date="2017-10" db="EMBL/GenBank/DDBJ databases">
        <title>A novel species of cold-tolerant Malassezia isolated from bats.</title>
        <authorList>
            <person name="Lorch J.M."/>
            <person name="Palmer J.M."/>
            <person name="Vanderwolf K.J."/>
            <person name="Schmidt K.Z."/>
            <person name="Verant M.L."/>
            <person name="Weller T.J."/>
            <person name="Blehert D.S."/>
        </authorList>
    </citation>
    <scope>NUCLEOTIDE SEQUENCE [LARGE SCALE GENOMIC DNA]</scope>
    <source>
        <strain evidence="3 4">NWHC:44797-103</strain>
    </source>
</reference>
<feature type="region of interest" description="Disordered" evidence="1">
    <location>
        <begin position="289"/>
        <end position="325"/>
    </location>
</feature>
<evidence type="ECO:0000256" key="1">
    <source>
        <dbReference type="SAM" id="MobiDB-lite"/>
    </source>
</evidence>
<keyword evidence="2" id="KW-0812">Transmembrane</keyword>
<feature type="transmembrane region" description="Helical" evidence="2">
    <location>
        <begin position="252"/>
        <end position="275"/>
    </location>
</feature>
<sequence length="325" mass="36254">MTSEESKASGLYVCQDEAVAAAAPYVSSGYVSRRPSTWRDWFAVGPLDFRQYFYLIAMHGFGCMVLSGAANFGVACAMYRTDNGHKITVWAFKDNTIAGDMGVTIIIQQLITTIISTAMTHFDLRHGMKPLRRPWPPMMHFPSNPTPNGSWLGTKMPSVVREKGLAPLYMGNAEGKSRFVAIILWFLRATSTGSERNVFYQRGITFRQRIERLAWTALQGLWLAVLSFWWYWPIAIAIVAPIFEHKDMRGSWAPPLIKLIFGGVLGLLTNPYIALASLGAESSVRRVYPNAPGLPGEEQEEDVTTQLFSSTPTEPHVLQEVKTGQ</sequence>
<dbReference type="Proteomes" id="UP000232875">
    <property type="component" value="Unassembled WGS sequence"/>
</dbReference>
<dbReference type="EMBL" id="KZ454990">
    <property type="protein sequence ID" value="PKI84160.1"/>
    <property type="molecule type" value="Genomic_DNA"/>
</dbReference>
<dbReference type="InterPro" id="IPR018852">
    <property type="entry name" value="DUF2456"/>
</dbReference>
<protein>
    <submittedName>
        <fullName evidence="3">Uncharacterized protein</fullName>
    </submittedName>
</protein>
<dbReference type="PANTHER" id="PTHR28297:SF1">
    <property type="entry name" value="FUNGAL PROTEIN"/>
    <property type="match status" value="1"/>
</dbReference>
<name>A0A2N1JC71_9BASI</name>
<proteinExistence type="predicted"/>
<dbReference type="OrthoDB" id="15595at2759"/>
<organism evidence="3 4">
    <name type="scientific">Malassezia vespertilionis</name>
    <dbReference type="NCBI Taxonomy" id="2020962"/>
    <lineage>
        <taxon>Eukaryota</taxon>
        <taxon>Fungi</taxon>
        <taxon>Dikarya</taxon>
        <taxon>Basidiomycota</taxon>
        <taxon>Ustilaginomycotina</taxon>
        <taxon>Malasseziomycetes</taxon>
        <taxon>Malasseziales</taxon>
        <taxon>Malasseziaceae</taxon>
        <taxon>Malassezia</taxon>
    </lineage>
</organism>
<keyword evidence="2" id="KW-1133">Transmembrane helix</keyword>
<keyword evidence="4" id="KW-1185">Reference proteome</keyword>
<dbReference type="Pfam" id="PF10445">
    <property type="entry name" value="DUF2456"/>
    <property type="match status" value="1"/>
</dbReference>
<feature type="transmembrane region" description="Helical" evidence="2">
    <location>
        <begin position="213"/>
        <end position="232"/>
    </location>
</feature>
<feature type="transmembrane region" description="Helical" evidence="2">
    <location>
        <begin position="52"/>
        <end position="79"/>
    </location>
</feature>
<evidence type="ECO:0000256" key="2">
    <source>
        <dbReference type="SAM" id="Phobius"/>
    </source>
</evidence>
<evidence type="ECO:0000313" key="4">
    <source>
        <dbReference type="Proteomes" id="UP000232875"/>
    </source>
</evidence>
<dbReference type="STRING" id="2020962.A0A2N1JC71"/>
<dbReference type="AlphaFoldDB" id="A0A2N1JC71"/>
<dbReference type="PANTHER" id="PTHR28297">
    <property type="entry name" value="FUNGAL PROTEIN"/>
    <property type="match status" value="1"/>
</dbReference>
<accession>A0A2N1JC71</accession>
<keyword evidence="2" id="KW-0472">Membrane</keyword>